<dbReference type="PANTHER" id="PTHR22588:SF3">
    <property type="entry name" value="VWFA DOMAIN-CONTAINING PROTEIN"/>
    <property type="match status" value="1"/>
</dbReference>
<evidence type="ECO:0000259" key="1">
    <source>
        <dbReference type="PROSITE" id="PS50234"/>
    </source>
</evidence>
<dbReference type="AlphaFoldDB" id="A0A0B8QPY3"/>
<feature type="domain" description="VWFA" evidence="1">
    <location>
        <begin position="147"/>
        <end position="359"/>
    </location>
</feature>
<dbReference type="Proteomes" id="UP000031666">
    <property type="component" value="Unassembled WGS sequence"/>
</dbReference>
<dbReference type="InterPro" id="IPR028087">
    <property type="entry name" value="Tad_N"/>
</dbReference>
<dbReference type="InterPro" id="IPR002035">
    <property type="entry name" value="VWF_A"/>
</dbReference>
<dbReference type="SMART" id="SM00327">
    <property type="entry name" value="VWA"/>
    <property type="match status" value="1"/>
</dbReference>
<dbReference type="Pfam" id="PF13400">
    <property type="entry name" value="Tad"/>
    <property type="match status" value="1"/>
</dbReference>
<dbReference type="STRING" id="1481914.JCM19241_3941"/>
<evidence type="ECO:0000313" key="2">
    <source>
        <dbReference type="EMBL" id="GAM76404.1"/>
    </source>
</evidence>
<dbReference type="InterPro" id="IPR036465">
    <property type="entry name" value="vWFA_dom_sf"/>
</dbReference>
<gene>
    <name evidence="2" type="ORF">JCM19241_3941</name>
</gene>
<organism evidence="2 3">
    <name type="scientific">Vibrio ishigakensis</name>
    <dbReference type="NCBI Taxonomy" id="1481914"/>
    <lineage>
        <taxon>Bacteria</taxon>
        <taxon>Pseudomonadati</taxon>
        <taxon>Pseudomonadota</taxon>
        <taxon>Gammaproteobacteria</taxon>
        <taxon>Vibrionales</taxon>
        <taxon>Vibrionaceae</taxon>
        <taxon>Vibrio</taxon>
    </lineage>
</organism>
<accession>A0A0B8QPY3</accession>
<reference evidence="2 3" key="1">
    <citation type="submission" date="2015-01" db="EMBL/GenBank/DDBJ databases">
        <title>Vibrio sp. C94 JCM 19241 whole genome shotgun sequence.</title>
        <authorList>
            <person name="Sawabe T."/>
            <person name="Meirelles P."/>
            <person name="Feng G."/>
            <person name="Sayaka M."/>
            <person name="Hattori M."/>
            <person name="Ohkuma M."/>
        </authorList>
    </citation>
    <scope>NUCLEOTIDE SEQUENCE [LARGE SCALE GENOMIC DNA]</scope>
    <source>
        <strain evidence="3">JCM 19241</strain>
    </source>
</reference>
<dbReference type="Gene3D" id="3.40.50.410">
    <property type="entry name" value="von Willebrand factor, type A domain"/>
    <property type="match status" value="1"/>
</dbReference>
<dbReference type="EMBL" id="BBSC01000006">
    <property type="protein sequence ID" value="GAM76404.1"/>
    <property type="molecule type" value="Genomic_DNA"/>
</dbReference>
<dbReference type="PROSITE" id="PS50234">
    <property type="entry name" value="VWFA"/>
    <property type="match status" value="1"/>
</dbReference>
<dbReference type="InterPro" id="IPR052229">
    <property type="entry name" value="Collagen-VI/PIF"/>
</dbReference>
<evidence type="ECO:0000313" key="3">
    <source>
        <dbReference type="Proteomes" id="UP000031666"/>
    </source>
</evidence>
<reference evidence="2 3" key="2">
    <citation type="submission" date="2015-01" db="EMBL/GenBank/DDBJ databases">
        <authorList>
            <consortium name="NBRP consortium"/>
            <person name="Sawabe T."/>
            <person name="Meirelles P."/>
            <person name="Feng G."/>
            <person name="Sayaka M."/>
            <person name="Hattori M."/>
            <person name="Ohkuma M."/>
        </authorList>
    </citation>
    <scope>NUCLEOTIDE SEQUENCE [LARGE SCALE GENOMIC DNA]</scope>
    <source>
        <strain evidence="3">JCM 19241</strain>
    </source>
</reference>
<name>A0A0B8QPY3_9VIBR</name>
<sequence length="453" mass="49365">MDVKRNRPRMSKGLATLLTVISLPFLLILTGLAVDSGRAYTTQAKLFAAVDAAGIAAARAISTGASKTIREANATAAAQKYFNVNLSDALSQSSPVLSNPTYTYDADDNITIDLTATADMPTSFIQLLGFDTWPVGVEAQTIRRPVDISLVIDNSGSLEDVFDTVLERSKNFLSNFNPDFDRVSVTQYGYGANTVIPFNTLQRSHNNDSINTAIDAMTYETGGNQHYTNTAGGFLSGYNQFDSADPIAANLRVLVIFTDGAPNTFTSNFSIDGTDYEAAISTTGSSGRGLWNPTAMRQRLDYTVDGSTVSSSYDIYKHVDILANDTYQGFRLLGGPRAGETTYSADTGESEFQSIMRKISRDLPEKMAYQAREDGVFVFTLGLGDSLLNDMGNGTGEDMLYRMANDPRMQNRPATADEFEPSQKQGLYCFAEDENDLGPCFDKMLDVIIRLTL</sequence>
<protein>
    <submittedName>
        <fullName evidence="2">von willebrand factor type A domain protein</fullName>
    </submittedName>
</protein>
<proteinExistence type="predicted"/>
<dbReference type="SUPFAM" id="SSF53300">
    <property type="entry name" value="vWA-like"/>
    <property type="match status" value="1"/>
</dbReference>
<dbReference type="PANTHER" id="PTHR22588">
    <property type="entry name" value="VWFA DOMAIN-CONTAINING PROTEIN"/>
    <property type="match status" value="1"/>
</dbReference>
<dbReference type="Pfam" id="PF00092">
    <property type="entry name" value="VWA"/>
    <property type="match status" value="1"/>
</dbReference>
<dbReference type="CDD" id="cd00198">
    <property type="entry name" value="vWFA"/>
    <property type="match status" value="1"/>
</dbReference>
<comment type="caution">
    <text evidence="2">The sequence shown here is derived from an EMBL/GenBank/DDBJ whole genome shotgun (WGS) entry which is preliminary data.</text>
</comment>